<organism evidence="2 3">
    <name type="scientific">Obba rivulosa</name>
    <dbReference type="NCBI Taxonomy" id="1052685"/>
    <lineage>
        <taxon>Eukaryota</taxon>
        <taxon>Fungi</taxon>
        <taxon>Dikarya</taxon>
        <taxon>Basidiomycota</taxon>
        <taxon>Agaricomycotina</taxon>
        <taxon>Agaricomycetes</taxon>
        <taxon>Polyporales</taxon>
        <taxon>Gelatoporiaceae</taxon>
        <taxon>Obba</taxon>
    </lineage>
</organism>
<dbReference type="OrthoDB" id="2796638at2759"/>
<reference evidence="2 3" key="1">
    <citation type="submission" date="2016-07" db="EMBL/GenBank/DDBJ databases">
        <title>Draft genome of the white-rot fungus Obba rivulosa 3A-2.</title>
        <authorList>
            <consortium name="DOE Joint Genome Institute"/>
            <person name="Miettinen O."/>
            <person name="Riley R."/>
            <person name="Acob R."/>
            <person name="Barry K."/>
            <person name="Cullen D."/>
            <person name="De Vries R."/>
            <person name="Hainaut M."/>
            <person name="Hatakka A."/>
            <person name="Henrissat B."/>
            <person name="Hilden K."/>
            <person name="Kuo R."/>
            <person name="Labutti K."/>
            <person name="Lipzen A."/>
            <person name="Makela M.R."/>
            <person name="Sandor L."/>
            <person name="Spatafora J.W."/>
            <person name="Grigoriev I.V."/>
            <person name="Hibbett D.S."/>
        </authorList>
    </citation>
    <scope>NUCLEOTIDE SEQUENCE [LARGE SCALE GENOMIC DNA]</scope>
    <source>
        <strain evidence="2 3">3A-2</strain>
    </source>
</reference>
<dbReference type="Proteomes" id="UP000250043">
    <property type="component" value="Unassembled WGS sequence"/>
</dbReference>
<dbReference type="EMBL" id="KV722432">
    <property type="protein sequence ID" value="OCH89204.1"/>
    <property type="molecule type" value="Genomic_DNA"/>
</dbReference>
<accession>A0A8E2AW56</accession>
<feature type="signal peptide" evidence="1">
    <location>
        <begin position="1"/>
        <end position="22"/>
    </location>
</feature>
<evidence type="ECO:0000256" key="1">
    <source>
        <dbReference type="SAM" id="SignalP"/>
    </source>
</evidence>
<sequence length="335" mass="38724">MQFSRFTVLVAFASAFVSAVSAAPVQVERAEVVRKDALGTYVEMISRGGEICAQAVYSTKITFIRRTAIEIDRENASMFIPSSRHQPTNIIAAGSRERVGILVLVHLQLLVLLIRYQHVQRVLEEICHRGFAPSFLTRHPSSPAILPDLPVGYEFHERHYMLGWHALLDWLEQYALQCDPDLIVKGLIHQRDRNMADEAEKRTIPCTYLGSKYWPEQRPTQAQYDHLVQLFGEEPRWFRHSVLKELFYVYEYDESWDRQLQGAEVFLRGWIWPPNCNRAMVHSVAAAQLNSICWATARGDGHMVTGVVRFDNIHDWQGEMLIHHLESWTRVLARM</sequence>
<protein>
    <submittedName>
        <fullName evidence="2">Uncharacterized protein</fullName>
    </submittedName>
</protein>
<proteinExistence type="predicted"/>
<gene>
    <name evidence="2" type="ORF">OBBRIDRAFT_804856</name>
</gene>
<evidence type="ECO:0000313" key="3">
    <source>
        <dbReference type="Proteomes" id="UP000250043"/>
    </source>
</evidence>
<name>A0A8E2AW56_9APHY</name>
<dbReference type="AlphaFoldDB" id="A0A8E2AW56"/>
<evidence type="ECO:0000313" key="2">
    <source>
        <dbReference type="EMBL" id="OCH89204.1"/>
    </source>
</evidence>
<keyword evidence="1" id="KW-0732">Signal</keyword>
<keyword evidence="3" id="KW-1185">Reference proteome</keyword>
<feature type="chain" id="PRO_5034798368" evidence="1">
    <location>
        <begin position="23"/>
        <end position="335"/>
    </location>
</feature>